<dbReference type="RefSeq" id="WP_255187515.1">
    <property type="nucleotide sequence ID" value="NZ_CP113517.1"/>
</dbReference>
<dbReference type="EMBL" id="CP113517">
    <property type="protein sequence ID" value="WAR46604.1"/>
    <property type="molecule type" value="Genomic_DNA"/>
</dbReference>
<dbReference type="EC" id="2.4.-.-" evidence="2"/>
<dbReference type="InterPro" id="IPR029063">
    <property type="entry name" value="SAM-dependent_MTases_sf"/>
</dbReference>
<dbReference type="Gene3D" id="3.90.550.10">
    <property type="entry name" value="Spore Coat Polysaccharide Biosynthesis Protein SpsA, Chain A"/>
    <property type="match status" value="1"/>
</dbReference>
<evidence type="ECO:0000313" key="2">
    <source>
        <dbReference type="EMBL" id="WAR46604.1"/>
    </source>
</evidence>
<feature type="domain" description="Glycosyltransferase 2-like" evidence="1">
    <location>
        <begin position="11"/>
        <end position="185"/>
    </location>
</feature>
<proteinExistence type="predicted"/>
<keyword evidence="2" id="KW-0328">Glycosyltransferase</keyword>
<accession>A0ABY7GQ18</accession>
<evidence type="ECO:0000313" key="3">
    <source>
        <dbReference type="Proteomes" id="UP001162780"/>
    </source>
</evidence>
<reference evidence="2" key="1">
    <citation type="submission" date="2022-11" db="EMBL/GenBank/DDBJ databases">
        <title>Methylomonas rapida sp. nov., Carotenoid-Producing Obligate Methanotrophs with High Growth Characteristics and Biotechnological Potential.</title>
        <authorList>
            <person name="Tikhonova E.N."/>
            <person name="Suleimanov R.Z."/>
            <person name="Miroshnikov K."/>
            <person name="Oshkin I.Y."/>
            <person name="Belova S.E."/>
            <person name="Danilova O.V."/>
            <person name="Ashikhmin A."/>
            <person name="Konopkin A."/>
            <person name="But S.Y."/>
            <person name="Khmelenina V.N."/>
            <person name="Kuznetsov N."/>
            <person name="Pimenov N.V."/>
            <person name="Dedysh S.N."/>
        </authorList>
    </citation>
    <scope>NUCLEOTIDE SEQUENCE</scope>
    <source>
        <strain evidence="2">MP1</strain>
    </source>
</reference>
<keyword evidence="2" id="KW-0808">Transferase</keyword>
<organism evidence="2 3">
    <name type="scientific">Methylomonas rapida</name>
    <dbReference type="NCBI Taxonomy" id="2963939"/>
    <lineage>
        <taxon>Bacteria</taxon>
        <taxon>Pseudomonadati</taxon>
        <taxon>Pseudomonadota</taxon>
        <taxon>Gammaproteobacteria</taxon>
        <taxon>Methylococcales</taxon>
        <taxon>Methylococcaceae</taxon>
        <taxon>Methylomonas</taxon>
    </lineage>
</organism>
<name>A0ABY7GQ18_9GAMM</name>
<dbReference type="SUPFAM" id="SSF53448">
    <property type="entry name" value="Nucleotide-diphospho-sugar transferases"/>
    <property type="match status" value="1"/>
</dbReference>
<dbReference type="SUPFAM" id="SSF53335">
    <property type="entry name" value="S-adenosyl-L-methionine-dependent methyltransferases"/>
    <property type="match status" value="1"/>
</dbReference>
<dbReference type="PANTHER" id="PTHR48090:SF7">
    <property type="entry name" value="RFBJ PROTEIN"/>
    <property type="match status" value="1"/>
</dbReference>
<dbReference type="PANTHER" id="PTHR48090">
    <property type="entry name" value="UNDECAPRENYL-PHOSPHATE 4-DEOXY-4-FORMAMIDO-L-ARABINOSE TRANSFERASE-RELATED"/>
    <property type="match status" value="1"/>
</dbReference>
<dbReference type="InterPro" id="IPR029044">
    <property type="entry name" value="Nucleotide-diphossugar_trans"/>
</dbReference>
<keyword evidence="3" id="KW-1185">Reference proteome</keyword>
<evidence type="ECO:0000259" key="1">
    <source>
        <dbReference type="Pfam" id="PF00535"/>
    </source>
</evidence>
<dbReference type="InterPro" id="IPR050256">
    <property type="entry name" value="Glycosyltransferase_2"/>
</dbReference>
<gene>
    <name evidence="2" type="ORF">NM686_008840</name>
</gene>
<dbReference type="Proteomes" id="UP001162780">
    <property type="component" value="Chromosome"/>
</dbReference>
<dbReference type="CDD" id="cd04179">
    <property type="entry name" value="DPM_DPG-synthase_like"/>
    <property type="match status" value="1"/>
</dbReference>
<dbReference type="Pfam" id="PF00535">
    <property type="entry name" value="Glycos_transf_2"/>
    <property type="match status" value="1"/>
</dbReference>
<dbReference type="Gene3D" id="3.40.50.150">
    <property type="entry name" value="Vaccinia Virus protein VP39"/>
    <property type="match status" value="1"/>
</dbReference>
<sequence length="500" mass="56473">MSQSVKQKVLIFIVAYNAEKTIVSVIDRIPRQLLNHFDLSLLIIDDCSKDNTQRVAFNHLKNGYWCPFMVMRNPENQGYGGNQKVGYHYAIENGFDAVVLLHGDGQYAPECLPVLLDPFANEEGHLGAVFGSRMLNRRDALEGGMPLYKFVGNQILTAMQNKLLGSQLSEFHTGYRVYSVKALQNIPFDLNTNDFHFDTEIIVQMFFSGARVVELPIPTYYGDEVCHVDGLKYAWDVTKASIKARLIRMGIFFDPKFSIQGEQASNYVSKFEFHSTHSVSFSQVPEKSVVLDLGCADGYLSERLYKEKGCTVFSVDMEAGRSVPGCSYQSCDLNNSLPDVPWEKLNVVVLLDVIEHLNNPELFLERLRDRLSGNDKVKIIVSSGNVCFFVTRIMMFIGQFNYGRRGILDITHTRLFTVGSLERLVRYAAYNVIDRSYIPAPYPLAIGLNSISIALVKINSLVAKIFPGLFAYQSLYVIKPRPSIKWLLSKATESVVLERE</sequence>
<dbReference type="Pfam" id="PF13489">
    <property type="entry name" value="Methyltransf_23"/>
    <property type="match status" value="1"/>
</dbReference>
<dbReference type="InterPro" id="IPR001173">
    <property type="entry name" value="Glyco_trans_2-like"/>
</dbReference>
<dbReference type="GO" id="GO:0016757">
    <property type="term" value="F:glycosyltransferase activity"/>
    <property type="evidence" value="ECO:0007669"/>
    <property type="project" value="UniProtKB-KW"/>
</dbReference>
<dbReference type="CDD" id="cd02440">
    <property type="entry name" value="AdoMet_MTases"/>
    <property type="match status" value="1"/>
</dbReference>
<protein>
    <submittedName>
        <fullName evidence="2">Glycosyltransferase</fullName>
        <ecNumber evidence="2">2.4.-.-</ecNumber>
    </submittedName>
</protein>